<keyword evidence="12" id="KW-1185">Reference proteome</keyword>
<feature type="coiled-coil region" evidence="8">
    <location>
        <begin position="152"/>
        <end position="186"/>
    </location>
</feature>
<dbReference type="PANTHER" id="PTHR22811">
    <property type="entry name" value="TRANSMEMBRANE EMP24 DOMAIN-CONTAINING PROTEIN"/>
    <property type="match status" value="1"/>
</dbReference>
<comment type="caution">
    <text evidence="11">The sequence shown here is derived from an EMBL/GenBank/DDBJ whole genome shotgun (WGS) entry which is preliminary data.</text>
</comment>
<evidence type="ECO:0000256" key="7">
    <source>
        <dbReference type="RuleBase" id="RU003827"/>
    </source>
</evidence>
<keyword evidence="4 9" id="KW-0732">Signal</keyword>
<accession>A0A8H4N7K5</accession>
<protein>
    <submittedName>
        <fullName evidence="11">Transmembrane emp24 domain-containing protein 9</fullName>
    </submittedName>
</protein>
<evidence type="ECO:0000256" key="8">
    <source>
        <dbReference type="SAM" id="Coils"/>
    </source>
</evidence>
<dbReference type="InterPro" id="IPR015720">
    <property type="entry name" value="Emp24-like"/>
</dbReference>
<keyword evidence="3 7" id="KW-0812">Transmembrane</keyword>
<dbReference type="Proteomes" id="UP000572817">
    <property type="component" value="Unassembled WGS sequence"/>
</dbReference>
<dbReference type="InterPro" id="IPR009038">
    <property type="entry name" value="GOLD_dom"/>
</dbReference>
<feature type="signal peptide" evidence="9">
    <location>
        <begin position="1"/>
        <end position="29"/>
    </location>
</feature>
<reference evidence="11" key="1">
    <citation type="submission" date="2020-04" db="EMBL/GenBank/DDBJ databases">
        <title>Genome Assembly and Annotation of Botryosphaeria dothidea sdau 11-99, a Latent Pathogen of Apple Fruit Ring Rot in China.</title>
        <authorList>
            <person name="Yu C."/>
            <person name="Diao Y."/>
            <person name="Lu Q."/>
            <person name="Zhao J."/>
            <person name="Cui S."/>
            <person name="Peng C."/>
            <person name="He B."/>
            <person name="Liu H."/>
        </authorList>
    </citation>
    <scope>NUCLEOTIDE SEQUENCE [LARGE SCALE GENOMIC DNA]</scope>
    <source>
        <strain evidence="11">Sdau11-99</strain>
    </source>
</reference>
<evidence type="ECO:0000256" key="4">
    <source>
        <dbReference type="ARBA" id="ARBA00022729"/>
    </source>
</evidence>
<dbReference type="OrthoDB" id="3427at2759"/>
<evidence type="ECO:0000313" key="11">
    <source>
        <dbReference type="EMBL" id="KAF4314229.1"/>
    </source>
</evidence>
<dbReference type="EMBL" id="WWBZ02000001">
    <property type="protein sequence ID" value="KAF4314229.1"/>
    <property type="molecule type" value="Genomic_DNA"/>
</dbReference>
<evidence type="ECO:0000256" key="3">
    <source>
        <dbReference type="ARBA" id="ARBA00022692"/>
    </source>
</evidence>
<evidence type="ECO:0000256" key="9">
    <source>
        <dbReference type="SAM" id="SignalP"/>
    </source>
</evidence>
<sequence length="233" mass="26494">MARSTLRMLSFSSLLTLLAFAAWLVPVNALYFYMEGNGQKCFFEELPKDTLVVGHYNAEQWDEGLRAFMPNSNVQIYYSVEEVFDNDHRVVSQRGTSTKGKFTFSAADSGEHRICFSPIGAATHSGWLPGGQQVGSIRFDLDLAIGETSKIESDDKDKIQSLQEKVRDLNARLQDIRREQVFQREREAEFRDQSESTNAKVVRWSLIQVAALGVTCAWQLSHLRAFFIKQKLT</sequence>
<gene>
    <name evidence="11" type="ORF">GTA08_BOTSDO00287</name>
</gene>
<evidence type="ECO:0000313" key="12">
    <source>
        <dbReference type="Proteomes" id="UP000572817"/>
    </source>
</evidence>
<dbReference type="PROSITE" id="PS50866">
    <property type="entry name" value="GOLD"/>
    <property type="match status" value="1"/>
</dbReference>
<dbReference type="SMART" id="SM01190">
    <property type="entry name" value="EMP24_GP25L"/>
    <property type="match status" value="1"/>
</dbReference>
<name>A0A8H4N7K5_9PEZI</name>
<keyword evidence="8" id="KW-0175">Coiled coil</keyword>
<evidence type="ECO:0000256" key="1">
    <source>
        <dbReference type="ARBA" id="ARBA00004479"/>
    </source>
</evidence>
<comment type="similarity">
    <text evidence="2 7">Belongs to the EMP24/GP25L family.</text>
</comment>
<proteinExistence type="inferred from homology"/>
<evidence type="ECO:0000259" key="10">
    <source>
        <dbReference type="PROSITE" id="PS50866"/>
    </source>
</evidence>
<dbReference type="GO" id="GO:0016020">
    <property type="term" value="C:membrane"/>
    <property type="evidence" value="ECO:0007669"/>
    <property type="project" value="UniProtKB-SubCell"/>
</dbReference>
<feature type="chain" id="PRO_5034209496" evidence="9">
    <location>
        <begin position="30"/>
        <end position="233"/>
    </location>
</feature>
<feature type="domain" description="GOLD" evidence="10">
    <location>
        <begin position="39"/>
        <end position="143"/>
    </location>
</feature>
<evidence type="ECO:0000256" key="2">
    <source>
        <dbReference type="ARBA" id="ARBA00007104"/>
    </source>
</evidence>
<dbReference type="AlphaFoldDB" id="A0A8H4N7K5"/>
<organism evidence="11 12">
    <name type="scientific">Botryosphaeria dothidea</name>
    <dbReference type="NCBI Taxonomy" id="55169"/>
    <lineage>
        <taxon>Eukaryota</taxon>
        <taxon>Fungi</taxon>
        <taxon>Dikarya</taxon>
        <taxon>Ascomycota</taxon>
        <taxon>Pezizomycotina</taxon>
        <taxon>Dothideomycetes</taxon>
        <taxon>Dothideomycetes incertae sedis</taxon>
        <taxon>Botryosphaeriales</taxon>
        <taxon>Botryosphaeriaceae</taxon>
        <taxon>Botryosphaeria</taxon>
    </lineage>
</organism>
<comment type="subcellular location">
    <subcellularLocation>
        <location evidence="1 7">Membrane</location>
        <topology evidence="1 7">Single-pass type I membrane protein</topology>
    </subcellularLocation>
</comment>
<evidence type="ECO:0000256" key="5">
    <source>
        <dbReference type="ARBA" id="ARBA00022989"/>
    </source>
</evidence>
<dbReference type="Pfam" id="PF01105">
    <property type="entry name" value="EMP24_GP25L"/>
    <property type="match status" value="1"/>
</dbReference>
<keyword evidence="6" id="KW-0472">Membrane</keyword>
<keyword evidence="5" id="KW-1133">Transmembrane helix</keyword>
<evidence type="ECO:0000256" key="6">
    <source>
        <dbReference type="ARBA" id="ARBA00023136"/>
    </source>
</evidence>